<dbReference type="InterPro" id="IPR016181">
    <property type="entry name" value="Acyl_CoA_acyltransferase"/>
</dbReference>
<proteinExistence type="predicted"/>
<sequence>MTGVDRKVTYVRFENVAPDEIWGEIADLFVSSFAAPPYNESPSDLQSITQWGPDQLASPGGRLVVASHDKQVVGFALSQRLDQDISWQRRLDAMLPARDAAIMPSRTVIVQELAVNESFRGCGIAKQCIRELLSSRTEHAAVLGVFGQAPQLREMYRRWGFLELGASPIYGGTVTLHALHQRLPWMA</sequence>
<dbReference type="Pfam" id="PF00583">
    <property type="entry name" value="Acetyltransf_1"/>
    <property type="match status" value="1"/>
</dbReference>
<dbReference type="Gene3D" id="3.40.630.30">
    <property type="match status" value="1"/>
</dbReference>
<dbReference type="EMBL" id="CP076456">
    <property type="protein sequence ID" value="QWQ35079.1"/>
    <property type="molecule type" value="Genomic_DNA"/>
</dbReference>
<gene>
    <name evidence="2" type="ORF">KG104_11165</name>
</gene>
<dbReference type="GO" id="GO:0016747">
    <property type="term" value="F:acyltransferase activity, transferring groups other than amino-acyl groups"/>
    <property type="evidence" value="ECO:0007669"/>
    <property type="project" value="InterPro"/>
</dbReference>
<dbReference type="InterPro" id="IPR000182">
    <property type="entry name" value="GNAT_dom"/>
</dbReference>
<evidence type="ECO:0000259" key="1">
    <source>
        <dbReference type="PROSITE" id="PS51186"/>
    </source>
</evidence>
<feature type="domain" description="N-acetyltransferase" evidence="1">
    <location>
        <begin position="11"/>
        <end position="187"/>
    </location>
</feature>
<name>A0A975PDG0_9MICC</name>
<dbReference type="SUPFAM" id="SSF55729">
    <property type="entry name" value="Acyl-CoA N-acyltransferases (Nat)"/>
    <property type="match status" value="1"/>
</dbReference>
<protein>
    <submittedName>
        <fullName evidence="2">GNAT family N-acetyltransferase</fullName>
    </submittedName>
</protein>
<dbReference type="AlphaFoldDB" id="A0A975PDG0"/>
<dbReference type="PROSITE" id="PS51186">
    <property type="entry name" value="GNAT"/>
    <property type="match status" value="1"/>
</dbReference>
<organism evidence="2 3">
    <name type="scientific">Arthrobacter sunyaminii</name>
    <dbReference type="NCBI Taxonomy" id="2816859"/>
    <lineage>
        <taxon>Bacteria</taxon>
        <taxon>Bacillati</taxon>
        <taxon>Actinomycetota</taxon>
        <taxon>Actinomycetes</taxon>
        <taxon>Micrococcales</taxon>
        <taxon>Micrococcaceae</taxon>
        <taxon>Arthrobacter</taxon>
    </lineage>
</organism>
<keyword evidence="3" id="KW-1185">Reference proteome</keyword>
<dbReference type="KEGG" id="asun:KG104_11165"/>
<reference evidence="2" key="1">
    <citation type="submission" date="2021-06" db="EMBL/GenBank/DDBJ databases">
        <title>Novel species in genus Arthrobacter.</title>
        <authorList>
            <person name="Zhang G."/>
        </authorList>
    </citation>
    <scope>NUCLEOTIDE SEQUENCE</scope>
    <source>
        <strain evidence="2">Zg-ZUI122</strain>
    </source>
</reference>
<accession>A0A975PDG0</accession>
<dbReference type="RefSeq" id="WP_207347047.1">
    <property type="nucleotide sequence ID" value="NZ_CP076456.1"/>
</dbReference>
<dbReference type="Proteomes" id="UP000680588">
    <property type="component" value="Chromosome"/>
</dbReference>
<evidence type="ECO:0000313" key="2">
    <source>
        <dbReference type="EMBL" id="QWQ35079.1"/>
    </source>
</evidence>
<evidence type="ECO:0000313" key="3">
    <source>
        <dbReference type="Proteomes" id="UP000680588"/>
    </source>
</evidence>